<dbReference type="Proteomes" id="UP000219281">
    <property type="component" value="Unassembled WGS sequence"/>
</dbReference>
<dbReference type="Gene3D" id="1.10.10.60">
    <property type="entry name" value="Homeodomain-like"/>
    <property type="match status" value="1"/>
</dbReference>
<dbReference type="InterPro" id="IPR053142">
    <property type="entry name" value="PchR_regulatory_protein"/>
</dbReference>
<dbReference type="AlphaFoldDB" id="A0A286A7H4"/>
<dbReference type="PROSITE" id="PS01124">
    <property type="entry name" value="HTH_ARAC_FAMILY_2"/>
    <property type="match status" value="1"/>
</dbReference>
<sequence length="333" mass="37956">MTSYENLPTQKEKATALSLSIPATADSTETQPVLKNLQLHKFLFKKFLAEEIGTNPITISADQNLLLIQFCIKGSSNFNNSAQRKPAIFKQAEYNILYLPKEETTTIINTEDCDLIHIYLGEKFFLQYMSRDYGVPLYNLIGIGKLFQNNLHLSPKLKSIVTEIENCDFGRNLKNLYTKAKIIELLSLQLAQYEEEKIIPSTLKAIEVEKMILVRELIESDLSNSPSISSLARAAGTNEQYLKKHFKLLFGCTVFGHMISCKMEKAKEMLLTGKYRITEISEVVGYKHATHFTNAFKKFFGYLPQTLKATKIFFGTYFSVGFELEAMELLMMI</sequence>
<reference evidence="6" key="1">
    <citation type="submission" date="2017-09" db="EMBL/GenBank/DDBJ databases">
        <authorList>
            <person name="Varghese N."/>
            <person name="Submissions S."/>
        </authorList>
    </citation>
    <scope>NUCLEOTIDE SEQUENCE [LARGE SCALE GENOMIC DNA]</scope>
    <source>
        <strain evidence="6">CGMCC 1.12803</strain>
    </source>
</reference>
<feature type="domain" description="HTH araC/xylS-type" evidence="4">
    <location>
        <begin position="212"/>
        <end position="310"/>
    </location>
</feature>
<dbReference type="InterPro" id="IPR018060">
    <property type="entry name" value="HTH_AraC"/>
</dbReference>
<dbReference type="InterPro" id="IPR018062">
    <property type="entry name" value="HTH_AraC-typ_CS"/>
</dbReference>
<evidence type="ECO:0000259" key="4">
    <source>
        <dbReference type="PROSITE" id="PS01124"/>
    </source>
</evidence>
<dbReference type="GO" id="GO:0043565">
    <property type="term" value="F:sequence-specific DNA binding"/>
    <property type="evidence" value="ECO:0007669"/>
    <property type="project" value="InterPro"/>
</dbReference>
<dbReference type="Pfam" id="PF12833">
    <property type="entry name" value="HTH_18"/>
    <property type="match status" value="1"/>
</dbReference>
<keyword evidence="2 5" id="KW-0238">DNA-binding</keyword>
<protein>
    <submittedName>
        <fullName evidence="5">AraC-type DNA-binding protein</fullName>
    </submittedName>
</protein>
<accession>A0A286A7H4</accession>
<evidence type="ECO:0000256" key="1">
    <source>
        <dbReference type="ARBA" id="ARBA00023015"/>
    </source>
</evidence>
<keyword evidence="1" id="KW-0805">Transcription regulation</keyword>
<dbReference type="PROSITE" id="PS00041">
    <property type="entry name" value="HTH_ARAC_FAMILY_1"/>
    <property type="match status" value="1"/>
</dbReference>
<dbReference type="InterPro" id="IPR009057">
    <property type="entry name" value="Homeodomain-like_sf"/>
</dbReference>
<evidence type="ECO:0000256" key="2">
    <source>
        <dbReference type="ARBA" id="ARBA00023125"/>
    </source>
</evidence>
<name>A0A286A7H4_9SPHI</name>
<dbReference type="SUPFAM" id="SSF46689">
    <property type="entry name" value="Homeodomain-like"/>
    <property type="match status" value="2"/>
</dbReference>
<dbReference type="OrthoDB" id="799767at2"/>
<dbReference type="EMBL" id="OCMT01000003">
    <property type="protein sequence ID" value="SOD17872.1"/>
    <property type="molecule type" value="Genomic_DNA"/>
</dbReference>
<evidence type="ECO:0000313" key="6">
    <source>
        <dbReference type="Proteomes" id="UP000219281"/>
    </source>
</evidence>
<dbReference type="RefSeq" id="WP_097132565.1">
    <property type="nucleotide sequence ID" value="NZ_OCMT01000003.1"/>
</dbReference>
<proteinExistence type="predicted"/>
<evidence type="ECO:0000313" key="5">
    <source>
        <dbReference type="EMBL" id="SOD17872.1"/>
    </source>
</evidence>
<evidence type="ECO:0000256" key="3">
    <source>
        <dbReference type="ARBA" id="ARBA00023163"/>
    </source>
</evidence>
<dbReference type="GO" id="GO:0003700">
    <property type="term" value="F:DNA-binding transcription factor activity"/>
    <property type="evidence" value="ECO:0007669"/>
    <property type="project" value="InterPro"/>
</dbReference>
<dbReference type="PANTHER" id="PTHR47893:SF1">
    <property type="entry name" value="REGULATORY PROTEIN PCHR"/>
    <property type="match status" value="1"/>
</dbReference>
<organism evidence="5 6">
    <name type="scientific">Pedobacter xixiisoli</name>
    <dbReference type="NCBI Taxonomy" id="1476464"/>
    <lineage>
        <taxon>Bacteria</taxon>
        <taxon>Pseudomonadati</taxon>
        <taxon>Bacteroidota</taxon>
        <taxon>Sphingobacteriia</taxon>
        <taxon>Sphingobacteriales</taxon>
        <taxon>Sphingobacteriaceae</taxon>
        <taxon>Pedobacter</taxon>
    </lineage>
</organism>
<gene>
    <name evidence="5" type="ORF">SAMN06297358_2725</name>
</gene>
<dbReference type="PANTHER" id="PTHR47893">
    <property type="entry name" value="REGULATORY PROTEIN PCHR"/>
    <property type="match status" value="1"/>
</dbReference>
<keyword evidence="6" id="KW-1185">Reference proteome</keyword>
<dbReference type="SMART" id="SM00342">
    <property type="entry name" value="HTH_ARAC"/>
    <property type="match status" value="1"/>
</dbReference>
<keyword evidence="3" id="KW-0804">Transcription</keyword>